<feature type="domain" description="PASTA" evidence="3">
    <location>
        <begin position="212"/>
        <end position="283"/>
    </location>
</feature>
<dbReference type="EMBL" id="JABJRC010000004">
    <property type="protein sequence ID" value="NOL42217.1"/>
    <property type="molecule type" value="Genomic_DNA"/>
</dbReference>
<proteinExistence type="predicted"/>
<dbReference type="Pfam" id="PF03793">
    <property type="entry name" value="PASTA"/>
    <property type="match status" value="1"/>
</dbReference>
<dbReference type="RefSeq" id="WP_171674728.1">
    <property type="nucleotide sequence ID" value="NZ_BAAAGT010000006.1"/>
</dbReference>
<dbReference type="InterPro" id="IPR005543">
    <property type="entry name" value="PASTA_dom"/>
</dbReference>
<keyword evidence="6" id="KW-1185">Reference proteome</keyword>
<accession>A0A7Y4L0U0</accession>
<organism evidence="5 6">
    <name type="scientific">Kribbella sandramycini</name>
    <dbReference type="NCBI Taxonomy" id="60450"/>
    <lineage>
        <taxon>Bacteria</taxon>
        <taxon>Bacillati</taxon>
        <taxon>Actinomycetota</taxon>
        <taxon>Actinomycetes</taxon>
        <taxon>Propionibacteriales</taxon>
        <taxon>Kribbellaceae</taxon>
        <taxon>Kribbella</taxon>
    </lineage>
</organism>
<dbReference type="AlphaFoldDB" id="A0A7Y4L0U0"/>
<dbReference type="EMBL" id="JACHKF010000001">
    <property type="protein sequence ID" value="MBB6564513.1"/>
    <property type="molecule type" value="Genomic_DNA"/>
</dbReference>
<protein>
    <submittedName>
        <fullName evidence="5">PASTA domain-containing protein</fullName>
    </submittedName>
</protein>
<dbReference type="Proteomes" id="UP000534306">
    <property type="component" value="Unassembled WGS sequence"/>
</dbReference>
<evidence type="ECO:0000259" key="3">
    <source>
        <dbReference type="PROSITE" id="PS51178"/>
    </source>
</evidence>
<dbReference type="Gene3D" id="3.30.10.20">
    <property type="match status" value="1"/>
</dbReference>
<evidence type="ECO:0000313" key="4">
    <source>
        <dbReference type="EMBL" id="MBB6564513.1"/>
    </source>
</evidence>
<evidence type="ECO:0000313" key="5">
    <source>
        <dbReference type="EMBL" id="NOL42217.1"/>
    </source>
</evidence>
<sequence length="283" mass="29049">MNEHKLSELLERAADRTPVNPPPVAAMRTGATRRRRRRTALWSVGGTAVAVAAVIGGSTLLGPGAKPIDQPPVAAPPPAAAPVPAGMRLVGVGNAAVAVPKTWGTNKLRCGTPEVDTVVVDVGAQPMCAIARRPGVESIDLGAEPRFDFKATETIEIDGVAAQREKTTCVTTNPGTVCAGSVLIPSLKAWFRAESSTSAAEVDRILEQIRVVPDQVGVPGFQALNLGAKPAEAYQNELKRLGLVAAVSTVKKPDYPAGAVLGVSPAAGTMVAPGAPVKVTVVG</sequence>
<dbReference type="CDD" id="cd06577">
    <property type="entry name" value="PASTA_pknB"/>
    <property type="match status" value="1"/>
</dbReference>
<evidence type="ECO:0000313" key="7">
    <source>
        <dbReference type="Proteomes" id="UP000553957"/>
    </source>
</evidence>
<dbReference type="PROSITE" id="PS51178">
    <property type="entry name" value="PASTA"/>
    <property type="match status" value="1"/>
</dbReference>
<keyword evidence="2" id="KW-0812">Transmembrane</keyword>
<gene>
    <name evidence="4" type="ORF">HNR71_000150</name>
    <name evidence="5" type="ORF">HPO96_18385</name>
</gene>
<evidence type="ECO:0000313" key="6">
    <source>
        <dbReference type="Proteomes" id="UP000534306"/>
    </source>
</evidence>
<evidence type="ECO:0000256" key="1">
    <source>
        <dbReference type="SAM" id="MobiDB-lite"/>
    </source>
</evidence>
<keyword evidence="2" id="KW-0472">Membrane</keyword>
<reference evidence="5 6" key="1">
    <citation type="submission" date="2020-05" db="EMBL/GenBank/DDBJ databases">
        <title>Genome sequence of Kribbella sandramycini ATCC 39419.</title>
        <authorList>
            <person name="Maclea K.S."/>
            <person name="Fair J.L."/>
        </authorList>
    </citation>
    <scope>NUCLEOTIDE SEQUENCE [LARGE SCALE GENOMIC DNA]</scope>
    <source>
        <strain evidence="5 6">ATCC 39419</strain>
    </source>
</reference>
<dbReference type="Proteomes" id="UP000553957">
    <property type="component" value="Unassembled WGS sequence"/>
</dbReference>
<feature type="region of interest" description="Disordered" evidence="1">
    <location>
        <begin position="12"/>
        <end position="33"/>
    </location>
</feature>
<evidence type="ECO:0000256" key="2">
    <source>
        <dbReference type="SAM" id="Phobius"/>
    </source>
</evidence>
<name>A0A7Y4L0U0_9ACTN</name>
<feature type="transmembrane region" description="Helical" evidence="2">
    <location>
        <begin position="40"/>
        <end position="61"/>
    </location>
</feature>
<keyword evidence="2" id="KW-1133">Transmembrane helix</keyword>
<comment type="caution">
    <text evidence="5">The sequence shown here is derived from an EMBL/GenBank/DDBJ whole genome shotgun (WGS) entry which is preliminary data.</text>
</comment>
<reference evidence="4 7" key="2">
    <citation type="submission" date="2020-08" db="EMBL/GenBank/DDBJ databases">
        <title>Sequencing the genomes of 1000 actinobacteria strains.</title>
        <authorList>
            <person name="Klenk H.-P."/>
        </authorList>
    </citation>
    <scope>NUCLEOTIDE SEQUENCE [LARGE SCALE GENOMIC DNA]</scope>
    <source>
        <strain evidence="4 7">DSM 15626</strain>
    </source>
</reference>